<sequence length="973" mass="108351">MTSRCAPTSLLIICFQVIIMCIGWSCGSQWASPAQEALDEVNDARIFKAVLDSVTEYYKKQKHHRHRRAESKICYQSVGCFQESGPYGYIDMLPSSPQEVNTRFLLYNSRKGRRGDTPLLDVSFGNMSSVWDWAGKAFNISAPTKVIVHGFGSSCANVWVYEMRSALMTVEDCNVICVDWENGATIPNYVRAAANTRLVGKQVAMLVEGLHTKLKLPIDNVHMIGFSLGAHVAGFAGAELKNLSRITGLDPAGPLFESQDPRARLDSTDAKFVDVIHSNGENLILGGLGSWQPMGHVDFYPNGGRMQKGCTNLFVGAVTDILWSASEVYGRSLCNHRRAYKFFTDSVSPRCHFPAVACESYDKYLKGECFTCKDETECGNMGYYADKSNGRGTLYLLTREEEPFCAHQYLVKIETTPITPPAISFGKIQVTLIGDLELNETFTITQKEDEELLAGRTVSRIIVPHPALQEFRAVQVLYIAYSGWLSSGLPRWSIDKVTLTDTFGKSLSVCKKDLVLESGIGIVLPLLSGECNSVISDEVWQANNDTNNNIIANSYNNSFEKYRPLTQVIQIGDEVLTGNSSSERESDKNKLENAESNYYNVEWKPVIDYAEIGNPGNSIDSLRKYDPENSGRGFLQAEYTDSNNNTTKNFTTSEPELLQNGTTESTVNNIVTLSSVAKDKVLNSTGGSTASAPSAVTQPSIPLSSSYSLKNDNSSSENYVEKSINLKPDRPYEFVIDGESDAFLHRNVTTARAEIKEPILKATSTKAPMIRARGIKVNDSGWMPQQDLNPPSIGATESWQHWRTNSTKFTQIPVSSERSYSALTVQYLPQRLIQFLEQAEKYARLAFSPFITESSQNNSSNQKSDRTTRRLRYLPTSFLGTHTNSKGENEGSKTPKSDLETSASEYRNFHIMIPHLAVEKINKLNNERKYIPLRYNVDSSTQQKAGLKLRLNNAIREHMEVPLVEEVTDDESS</sequence>
<name>A0A9P0F6C2_BEMTA</name>
<reference evidence="8" key="1">
    <citation type="submission" date="2021-12" db="EMBL/GenBank/DDBJ databases">
        <authorList>
            <person name="King R."/>
        </authorList>
    </citation>
    <scope>NUCLEOTIDE SEQUENCE</scope>
</reference>
<feature type="region of interest" description="Disordered" evidence="5">
    <location>
        <begin position="685"/>
        <end position="714"/>
    </location>
</feature>
<dbReference type="Gene3D" id="3.40.50.1820">
    <property type="entry name" value="alpha/beta hydrolase"/>
    <property type="match status" value="1"/>
</dbReference>
<feature type="region of interest" description="Disordered" evidence="5">
    <location>
        <begin position="633"/>
        <end position="663"/>
    </location>
</feature>
<dbReference type="PRINTS" id="PR00821">
    <property type="entry name" value="TAGLIPASE"/>
</dbReference>
<dbReference type="InterPro" id="IPR000734">
    <property type="entry name" value="TAG_lipase"/>
</dbReference>
<accession>A0A9P0F6C2</accession>
<dbReference type="KEGG" id="btab:109036788"/>
<dbReference type="FunFam" id="3.40.50.1820:FF:000288">
    <property type="entry name" value="Pancreatic triacylglycerol lipase"/>
    <property type="match status" value="1"/>
</dbReference>
<organism evidence="8 9">
    <name type="scientific">Bemisia tabaci</name>
    <name type="common">Sweetpotato whitefly</name>
    <name type="synonym">Aleurodes tabaci</name>
    <dbReference type="NCBI Taxonomy" id="7038"/>
    <lineage>
        <taxon>Eukaryota</taxon>
        <taxon>Metazoa</taxon>
        <taxon>Ecdysozoa</taxon>
        <taxon>Arthropoda</taxon>
        <taxon>Hexapoda</taxon>
        <taxon>Insecta</taxon>
        <taxon>Pterygota</taxon>
        <taxon>Neoptera</taxon>
        <taxon>Paraneoptera</taxon>
        <taxon>Hemiptera</taxon>
        <taxon>Sternorrhyncha</taxon>
        <taxon>Aleyrodoidea</taxon>
        <taxon>Aleyrodidae</taxon>
        <taxon>Aleyrodinae</taxon>
        <taxon>Bemisia</taxon>
    </lineage>
</organism>
<dbReference type="PANTHER" id="PTHR11610">
    <property type="entry name" value="LIPASE"/>
    <property type="match status" value="1"/>
</dbReference>
<protein>
    <recommendedName>
        <fullName evidence="7">Lipase domain-containing protein</fullName>
    </recommendedName>
</protein>
<dbReference type="Pfam" id="PF00151">
    <property type="entry name" value="Lipase"/>
    <property type="match status" value="1"/>
</dbReference>
<dbReference type="InterPro" id="IPR013818">
    <property type="entry name" value="Lipase"/>
</dbReference>
<dbReference type="GO" id="GO:0005615">
    <property type="term" value="C:extracellular space"/>
    <property type="evidence" value="ECO:0007669"/>
    <property type="project" value="TreeGrafter"/>
</dbReference>
<evidence type="ECO:0000256" key="2">
    <source>
        <dbReference type="ARBA" id="ARBA00010701"/>
    </source>
</evidence>
<evidence type="ECO:0000256" key="3">
    <source>
        <dbReference type="ARBA" id="ARBA00022525"/>
    </source>
</evidence>
<dbReference type="InterPro" id="IPR029058">
    <property type="entry name" value="AB_hydrolase_fold"/>
</dbReference>
<comment type="similarity">
    <text evidence="2 4">Belongs to the AB hydrolase superfamily. Lipase family.</text>
</comment>
<dbReference type="CDD" id="cd00707">
    <property type="entry name" value="Pancreat_lipase_like"/>
    <property type="match status" value="1"/>
</dbReference>
<evidence type="ECO:0000313" key="8">
    <source>
        <dbReference type="EMBL" id="CAH0391590.1"/>
    </source>
</evidence>
<feature type="compositionally biased region" description="Low complexity" evidence="5">
    <location>
        <begin position="703"/>
        <end position="714"/>
    </location>
</feature>
<feature type="region of interest" description="Disordered" evidence="5">
    <location>
        <begin position="877"/>
        <end position="899"/>
    </location>
</feature>
<keyword evidence="6" id="KW-0732">Signal</keyword>
<feature type="domain" description="Lipase" evidence="7">
    <location>
        <begin position="72"/>
        <end position="404"/>
    </location>
</feature>
<evidence type="ECO:0000256" key="5">
    <source>
        <dbReference type="SAM" id="MobiDB-lite"/>
    </source>
</evidence>
<evidence type="ECO:0000256" key="6">
    <source>
        <dbReference type="SAM" id="SignalP"/>
    </source>
</evidence>
<dbReference type="PANTHER" id="PTHR11610:SF186">
    <property type="entry name" value="FI22312P1"/>
    <property type="match status" value="1"/>
</dbReference>
<keyword evidence="3" id="KW-0964">Secreted</keyword>
<feature type="compositionally biased region" description="Low complexity" evidence="5">
    <location>
        <begin position="643"/>
        <end position="652"/>
    </location>
</feature>
<feature type="chain" id="PRO_5040473307" description="Lipase domain-containing protein" evidence="6">
    <location>
        <begin position="28"/>
        <end position="973"/>
    </location>
</feature>
<gene>
    <name evidence="8" type="ORF">BEMITA_LOCUS10191</name>
</gene>
<comment type="subcellular location">
    <subcellularLocation>
        <location evidence="1">Secreted</location>
    </subcellularLocation>
</comment>
<evidence type="ECO:0000259" key="7">
    <source>
        <dbReference type="Pfam" id="PF00151"/>
    </source>
</evidence>
<dbReference type="EMBL" id="OU963867">
    <property type="protein sequence ID" value="CAH0391590.1"/>
    <property type="molecule type" value="Genomic_DNA"/>
</dbReference>
<dbReference type="InterPro" id="IPR033906">
    <property type="entry name" value="Lipase_N"/>
</dbReference>
<dbReference type="AlphaFoldDB" id="A0A9P0F6C2"/>
<feature type="compositionally biased region" description="Low complexity" evidence="5">
    <location>
        <begin position="685"/>
        <end position="695"/>
    </location>
</feature>
<feature type="signal peptide" evidence="6">
    <location>
        <begin position="1"/>
        <end position="27"/>
    </location>
</feature>
<evidence type="ECO:0000256" key="1">
    <source>
        <dbReference type="ARBA" id="ARBA00004613"/>
    </source>
</evidence>
<dbReference type="GO" id="GO:0016298">
    <property type="term" value="F:lipase activity"/>
    <property type="evidence" value="ECO:0007669"/>
    <property type="project" value="InterPro"/>
</dbReference>
<feature type="compositionally biased region" description="Basic and acidic residues" evidence="5">
    <location>
        <begin position="885"/>
        <end position="899"/>
    </location>
</feature>
<evidence type="ECO:0000313" key="9">
    <source>
        <dbReference type="Proteomes" id="UP001152759"/>
    </source>
</evidence>
<dbReference type="SUPFAM" id="SSF53474">
    <property type="entry name" value="alpha/beta-Hydrolases"/>
    <property type="match status" value="1"/>
</dbReference>
<proteinExistence type="inferred from homology"/>
<evidence type="ECO:0000256" key="4">
    <source>
        <dbReference type="RuleBase" id="RU004262"/>
    </source>
</evidence>
<dbReference type="GO" id="GO:0016042">
    <property type="term" value="P:lipid catabolic process"/>
    <property type="evidence" value="ECO:0007669"/>
    <property type="project" value="TreeGrafter"/>
</dbReference>
<dbReference type="Proteomes" id="UP001152759">
    <property type="component" value="Chromosome 6"/>
</dbReference>
<keyword evidence="9" id="KW-1185">Reference proteome</keyword>